<dbReference type="AlphaFoldDB" id="A0A9Q1BQ08"/>
<keyword evidence="3" id="KW-1015">Disulfide bond</keyword>
<keyword evidence="2 7" id="KW-0472">Membrane</keyword>
<proteinExistence type="predicted"/>
<evidence type="ECO:0000256" key="7">
    <source>
        <dbReference type="SAM" id="Phobius"/>
    </source>
</evidence>
<evidence type="ECO:0000256" key="6">
    <source>
        <dbReference type="SAM" id="MobiDB-lite"/>
    </source>
</evidence>
<sequence length="392" mass="44148">MSFILLVLLHSLILKGWTAELQDITVVERQTVKLGCNNCTSNYGKWLHNKRPLYTNNLAGVDGRNNIKLKPYYVLEISNATISDEGLYRCKCNNSDVSVFNFTISVLPTLVLRLVSPSVPIGNQSRIYLLSKKENNLTLSCTAIKARPTSRIAWEVNGQKVNSPPEEVTQNPQKNYTSDSKSVLGFQPQSKTIDVTCRASGAQERNRSLQLVLIYDKETEHDGLEGIIILGLITLTAVIFGVSFLKYKKKRYGKTQEIPQSPIDEVQTGHSLQASQHQTQIGNHGQHIFTMTTKMGLREIKLETKLPGKGMIRYWRAVDMTNSGKSGKCVARSITEQAQMVDLYSFKELAKCLVLLERNENVVNTIGVKVDDGMETFFHLNCFTYLPFIMKY</sequence>
<keyword evidence="4" id="KW-0325">Glycoprotein</keyword>
<reference evidence="10" key="1">
    <citation type="submission" date="2021-10" db="EMBL/GenBank/DDBJ databases">
        <title>Tropical sea cucumber genome reveals ecological adaptation and Cuvierian tubules defense mechanism.</title>
        <authorList>
            <person name="Chen T."/>
        </authorList>
    </citation>
    <scope>NUCLEOTIDE SEQUENCE</scope>
    <source>
        <strain evidence="10">Nanhai2018</strain>
        <tissue evidence="10">Muscle</tissue>
    </source>
</reference>
<dbReference type="GO" id="GO:0016020">
    <property type="term" value="C:membrane"/>
    <property type="evidence" value="ECO:0007669"/>
    <property type="project" value="UniProtKB-SubCell"/>
</dbReference>
<feature type="domain" description="Ig-like" evidence="9">
    <location>
        <begin position="108"/>
        <end position="210"/>
    </location>
</feature>
<dbReference type="InterPro" id="IPR007110">
    <property type="entry name" value="Ig-like_dom"/>
</dbReference>
<comment type="caution">
    <text evidence="10">The sequence shown here is derived from an EMBL/GenBank/DDBJ whole genome shotgun (WGS) entry which is preliminary data.</text>
</comment>
<comment type="subcellular location">
    <subcellularLocation>
        <location evidence="1">Membrane</location>
        <topology evidence="1">Single-pass type I membrane protein</topology>
    </subcellularLocation>
</comment>
<dbReference type="PANTHER" id="PTHR11640">
    <property type="entry name" value="NEPHRIN"/>
    <property type="match status" value="1"/>
</dbReference>
<dbReference type="SMART" id="SM00409">
    <property type="entry name" value="IG"/>
    <property type="match status" value="1"/>
</dbReference>
<feature type="region of interest" description="Disordered" evidence="6">
    <location>
        <begin position="161"/>
        <end position="183"/>
    </location>
</feature>
<dbReference type="Gene3D" id="2.60.40.10">
    <property type="entry name" value="Immunoglobulins"/>
    <property type="match status" value="2"/>
</dbReference>
<evidence type="ECO:0000256" key="4">
    <source>
        <dbReference type="ARBA" id="ARBA00023180"/>
    </source>
</evidence>
<feature type="transmembrane region" description="Helical" evidence="7">
    <location>
        <begin position="226"/>
        <end position="245"/>
    </location>
</feature>
<keyword evidence="5" id="KW-0393">Immunoglobulin domain</keyword>
<dbReference type="EMBL" id="JAIZAY010000013">
    <property type="protein sequence ID" value="KAJ8030670.1"/>
    <property type="molecule type" value="Genomic_DNA"/>
</dbReference>
<dbReference type="OrthoDB" id="9942764at2759"/>
<evidence type="ECO:0000256" key="8">
    <source>
        <dbReference type="SAM" id="SignalP"/>
    </source>
</evidence>
<dbReference type="InterPro" id="IPR013783">
    <property type="entry name" value="Ig-like_fold"/>
</dbReference>
<evidence type="ECO:0000256" key="2">
    <source>
        <dbReference type="ARBA" id="ARBA00023136"/>
    </source>
</evidence>
<accession>A0A9Q1BQ08</accession>
<dbReference type="PROSITE" id="PS50835">
    <property type="entry name" value="IG_LIKE"/>
    <property type="match status" value="1"/>
</dbReference>
<evidence type="ECO:0000313" key="10">
    <source>
        <dbReference type="EMBL" id="KAJ8030670.1"/>
    </source>
</evidence>
<organism evidence="10 11">
    <name type="scientific">Holothuria leucospilota</name>
    <name type="common">Black long sea cucumber</name>
    <name type="synonym">Mertensiothuria leucospilota</name>
    <dbReference type="NCBI Taxonomy" id="206669"/>
    <lineage>
        <taxon>Eukaryota</taxon>
        <taxon>Metazoa</taxon>
        <taxon>Echinodermata</taxon>
        <taxon>Eleutherozoa</taxon>
        <taxon>Echinozoa</taxon>
        <taxon>Holothuroidea</taxon>
        <taxon>Aspidochirotacea</taxon>
        <taxon>Aspidochirotida</taxon>
        <taxon>Holothuriidae</taxon>
        <taxon>Holothuria</taxon>
    </lineage>
</organism>
<keyword evidence="11" id="KW-1185">Reference proteome</keyword>
<evidence type="ECO:0000256" key="5">
    <source>
        <dbReference type="ARBA" id="ARBA00023319"/>
    </source>
</evidence>
<feature type="compositionally biased region" description="Polar residues" evidence="6">
    <location>
        <begin position="168"/>
        <end position="183"/>
    </location>
</feature>
<keyword evidence="7" id="KW-0812">Transmembrane</keyword>
<protein>
    <recommendedName>
        <fullName evidence="9">Ig-like domain-containing protein</fullName>
    </recommendedName>
</protein>
<dbReference type="InterPro" id="IPR051275">
    <property type="entry name" value="Cell_adhesion_signaling"/>
</dbReference>
<dbReference type="InterPro" id="IPR013162">
    <property type="entry name" value="CD80_C2-set"/>
</dbReference>
<dbReference type="CDD" id="cd00096">
    <property type="entry name" value="Ig"/>
    <property type="match status" value="1"/>
</dbReference>
<evidence type="ECO:0000313" key="11">
    <source>
        <dbReference type="Proteomes" id="UP001152320"/>
    </source>
</evidence>
<name>A0A9Q1BQ08_HOLLE</name>
<feature type="signal peptide" evidence="8">
    <location>
        <begin position="1"/>
        <end position="18"/>
    </location>
</feature>
<evidence type="ECO:0000259" key="9">
    <source>
        <dbReference type="PROSITE" id="PS50835"/>
    </source>
</evidence>
<dbReference type="Pfam" id="PF08205">
    <property type="entry name" value="C2-set_2"/>
    <property type="match status" value="1"/>
</dbReference>
<keyword evidence="7" id="KW-1133">Transmembrane helix</keyword>
<dbReference type="Proteomes" id="UP001152320">
    <property type="component" value="Chromosome 13"/>
</dbReference>
<evidence type="ECO:0000256" key="1">
    <source>
        <dbReference type="ARBA" id="ARBA00004479"/>
    </source>
</evidence>
<dbReference type="InterPro" id="IPR036179">
    <property type="entry name" value="Ig-like_dom_sf"/>
</dbReference>
<dbReference type="SUPFAM" id="SSF48726">
    <property type="entry name" value="Immunoglobulin"/>
    <property type="match status" value="2"/>
</dbReference>
<gene>
    <name evidence="10" type="ORF">HOLleu_27141</name>
</gene>
<keyword evidence="8" id="KW-0732">Signal</keyword>
<evidence type="ECO:0000256" key="3">
    <source>
        <dbReference type="ARBA" id="ARBA00023157"/>
    </source>
</evidence>
<feature type="chain" id="PRO_5040132596" description="Ig-like domain-containing protein" evidence="8">
    <location>
        <begin position="19"/>
        <end position="392"/>
    </location>
</feature>
<dbReference type="InterPro" id="IPR003599">
    <property type="entry name" value="Ig_sub"/>
</dbReference>